<dbReference type="Pfam" id="PF07714">
    <property type="entry name" value="PK_Tyr_Ser-Thr"/>
    <property type="match status" value="1"/>
</dbReference>
<organism evidence="2 3">
    <name type="scientific">Gigaspora rosea</name>
    <dbReference type="NCBI Taxonomy" id="44941"/>
    <lineage>
        <taxon>Eukaryota</taxon>
        <taxon>Fungi</taxon>
        <taxon>Fungi incertae sedis</taxon>
        <taxon>Mucoromycota</taxon>
        <taxon>Glomeromycotina</taxon>
        <taxon>Glomeromycetes</taxon>
        <taxon>Diversisporales</taxon>
        <taxon>Gigasporaceae</taxon>
        <taxon>Gigaspora</taxon>
    </lineage>
</organism>
<keyword evidence="3" id="KW-1185">Reference proteome</keyword>
<dbReference type="Proteomes" id="UP000266673">
    <property type="component" value="Unassembled WGS sequence"/>
</dbReference>
<dbReference type="InterPro" id="IPR051681">
    <property type="entry name" value="Ser/Thr_Kinases-Pseudokinases"/>
</dbReference>
<dbReference type="AlphaFoldDB" id="A0A397UH43"/>
<gene>
    <name evidence="2" type="ORF">C2G38_255498</name>
</gene>
<dbReference type="PANTHER" id="PTHR44329">
    <property type="entry name" value="SERINE/THREONINE-PROTEIN KINASE TNNI3K-RELATED"/>
    <property type="match status" value="1"/>
</dbReference>
<dbReference type="PROSITE" id="PS50011">
    <property type="entry name" value="PROTEIN_KINASE_DOM"/>
    <property type="match status" value="1"/>
</dbReference>
<accession>A0A397UH43</accession>
<dbReference type="OrthoDB" id="2353542at2759"/>
<evidence type="ECO:0000313" key="2">
    <source>
        <dbReference type="EMBL" id="RIB09622.1"/>
    </source>
</evidence>
<sequence length="156" mass="17683">MIHRNLNTKTIFINKGKAQISNPAFLEFNLDTSSSVPLQGEMIAFTDSVLLNDLDSKFTTSSDIYSLGVIMWSISSGKFPFENFTSQIDLVNRIVSENIRENPVDGTPQAYIDLYQKCWELSSKERPSARDVYIQLEAILQKESRNVDVNMCMCVT</sequence>
<dbReference type="Gene3D" id="1.10.510.10">
    <property type="entry name" value="Transferase(Phosphotransferase) domain 1"/>
    <property type="match status" value="1"/>
</dbReference>
<keyword evidence="2" id="KW-0418">Kinase</keyword>
<dbReference type="InterPro" id="IPR000719">
    <property type="entry name" value="Prot_kinase_dom"/>
</dbReference>
<dbReference type="STRING" id="44941.A0A397UH43"/>
<comment type="caution">
    <text evidence="2">The sequence shown here is derived from an EMBL/GenBank/DDBJ whole genome shotgun (WGS) entry which is preliminary data.</text>
</comment>
<dbReference type="SUPFAM" id="SSF56112">
    <property type="entry name" value="Protein kinase-like (PK-like)"/>
    <property type="match status" value="1"/>
</dbReference>
<reference evidence="2 3" key="1">
    <citation type="submission" date="2018-06" db="EMBL/GenBank/DDBJ databases">
        <title>Comparative genomics reveals the genomic features of Rhizophagus irregularis, R. cerebriforme, R. diaphanum and Gigaspora rosea, and their symbiotic lifestyle signature.</title>
        <authorList>
            <person name="Morin E."/>
            <person name="San Clemente H."/>
            <person name="Chen E.C.H."/>
            <person name="De La Providencia I."/>
            <person name="Hainaut M."/>
            <person name="Kuo A."/>
            <person name="Kohler A."/>
            <person name="Murat C."/>
            <person name="Tang N."/>
            <person name="Roy S."/>
            <person name="Loubradou J."/>
            <person name="Henrissat B."/>
            <person name="Grigoriev I.V."/>
            <person name="Corradi N."/>
            <person name="Roux C."/>
            <person name="Martin F.M."/>
        </authorList>
    </citation>
    <scope>NUCLEOTIDE SEQUENCE [LARGE SCALE GENOMIC DNA]</scope>
    <source>
        <strain evidence="2 3">DAOM 194757</strain>
    </source>
</reference>
<dbReference type="InterPro" id="IPR011009">
    <property type="entry name" value="Kinase-like_dom_sf"/>
</dbReference>
<evidence type="ECO:0000313" key="3">
    <source>
        <dbReference type="Proteomes" id="UP000266673"/>
    </source>
</evidence>
<proteinExistence type="predicted"/>
<evidence type="ECO:0000259" key="1">
    <source>
        <dbReference type="PROSITE" id="PS50011"/>
    </source>
</evidence>
<dbReference type="GO" id="GO:0005524">
    <property type="term" value="F:ATP binding"/>
    <property type="evidence" value="ECO:0007669"/>
    <property type="project" value="InterPro"/>
</dbReference>
<keyword evidence="2" id="KW-0808">Transferase</keyword>
<feature type="domain" description="Protein kinase" evidence="1">
    <location>
        <begin position="1"/>
        <end position="140"/>
    </location>
</feature>
<name>A0A397UH43_9GLOM</name>
<dbReference type="EMBL" id="QKWP01001349">
    <property type="protein sequence ID" value="RIB09622.1"/>
    <property type="molecule type" value="Genomic_DNA"/>
</dbReference>
<dbReference type="InterPro" id="IPR001245">
    <property type="entry name" value="Ser-Thr/Tyr_kinase_cat_dom"/>
</dbReference>
<dbReference type="GO" id="GO:0004674">
    <property type="term" value="F:protein serine/threonine kinase activity"/>
    <property type="evidence" value="ECO:0007669"/>
    <property type="project" value="TreeGrafter"/>
</dbReference>
<protein>
    <submittedName>
        <fullName evidence="2">Kinase-like domain-containing protein</fullName>
    </submittedName>
</protein>